<evidence type="ECO:0000259" key="1">
    <source>
        <dbReference type="PROSITE" id="PS50853"/>
    </source>
</evidence>
<comment type="caution">
    <text evidence="2">The sequence shown here is derived from an EMBL/GenBank/DDBJ whole genome shotgun (WGS) entry which is preliminary data.</text>
</comment>
<dbReference type="CDD" id="cd00063">
    <property type="entry name" value="FN3"/>
    <property type="match status" value="1"/>
</dbReference>
<dbReference type="InterPro" id="IPR003961">
    <property type="entry name" value="FN3_dom"/>
</dbReference>
<name>A0A9X0D5G6_9CNID</name>
<dbReference type="PROSITE" id="PS50853">
    <property type="entry name" value="FN3"/>
    <property type="match status" value="1"/>
</dbReference>
<sequence length="80" mass="8960">MKKMLTKEQARGAILGYYLSYKTELGNDVWVNRTVDGGDTTSYLVTSLKKFTSYKFIMQAFNSKGASPSECCRGEEDGSR</sequence>
<dbReference type="Proteomes" id="UP001163046">
    <property type="component" value="Unassembled WGS sequence"/>
</dbReference>
<dbReference type="Pfam" id="PF00041">
    <property type="entry name" value="fn3"/>
    <property type="match status" value="1"/>
</dbReference>
<protein>
    <submittedName>
        <fullName evidence="2">Protein sidekick-2</fullName>
    </submittedName>
</protein>
<dbReference type="Gene3D" id="2.60.40.10">
    <property type="entry name" value="Immunoglobulins"/>
    <property type="match status" value="1"/>
</dbReference>
<organism evidence="2 3">
    <name type="scientific">Desmophyllum pertusum</name>
    <dbReference type="NCBI Taxonomy" id="174260"/>
    <lineage>
        <taxon>Eukaryota</taxon>
        <taxon>Metazoa</taxon>
        <taxon>Cnidaria</taxon>
        <taxon>Anthozoa</taxon>
        <taxon>Hexacorallia</taxon>
        <taxon>Scleractinia</taxon>
        <taxon>Caryophylliina</taxon>
        <taxon>Caryophylliidae</taxon>
        <taxon>Desmophyllum</taxon>
    </lineage>
</organism>
<gene>
    <name evidence="2" type="primary">SDK2_3</name>
    <name evidence="2" type="ORF">OS493_008537</name>
</gene>
<dbReference type="InterPro" id="IPR036116">
    <property type="entry name" value="FN3_sf"/>
</dbReference>
<dbReference type="OrthoDB" id="152385at2759"/>
<proteinExistence type="predicted"/>
<keyword evidence="3" id="KW-1185">Reference proteome</keyword>
<reference evidence="2" key="1">
    <citation type="submission" date="2023-01" db="EMBL/GenBank/DDBJ databases">
        <title>Genome assembly of the deep-sea coral Lophelia pertusa.</title>
        <authorList>
            <person name="Herrera S."/>
            <person name="Cordes E."/>
        </authorList>
    </citation>
    <scope>NUCLEOTIDE SEQUENCE</scope>
    <source>
        <strain evidence="2">USNM1676648</strain>
        <tissue evidence="2">Polyp</tissue>
    </source>
</reference>
<evidence type="ECO:0000313" key="3">
    <source>
        <dbReference type="Proteomes" id="UP001163046"/>
    </source>
</evidence>
<accession>A0A9X0D5G6</accession>
<dbReference type="SUPFAM" id="SSF49265">
    <property type="entry name" value="Fibronectin type III"/>
    <property type="match status" value="1"/>
</dbReference>
<evidence type="ECO:0000313" key="2">
    <source>
        <dbReference type="EMBL" id="KAJ7386413.1"/>
    </source>
</evidence>
<feature type="domain" description="Fibronectin type-III" evidence="1">
    <location>
        <begin position="1"/>
        <end position="77"/>
    </location>
</feature>
<dbReference type="InterPro" id="IPR013783">
    <property type="entry name" value="Ig-like_fold"/>
</dbReference>
<dbReference type="EMBL" id="MU825876">
    <property type="protein sequence ID" value="KAJ7386413.1"/>
    <property type="molecule type" value="Genomic_DNA"/>
</dbReference>
<dbReference type="AlphaFoldDB" id="A0A9X0D5G6"/>